<dbReference type="EMBL" id="BAABEP010000074">
    <property type="protein sequence ID" value="GAA3757565.1"/>
    <property type="molecule type" value="Genomic_DNA"/>
</dbReference>
<comment type="cofactor">
    <cofactor evidence="1">
        <name>Mg(2+)</name>
        <dbReference type="ChEBI" id="CHEBI:18420"/>
    </cofactor>
</comment>
<dbReference type="Pfam" id="PF00293">
    <property type="entry name" value="NUDIX"/>
    <property type="match status" value="1"/>
</dbReference>
<evidence type="ECO:0000259" key="5">
    <source>
        <dbReference type="PROSITE" id="PS51462"/>
    </source>
</evidence>
<evidence type="ECO:0000256" key="2">
    <source>
        <dbReference type="ARBA" id="ARBA00005582"/>
    </source>
</evidence>
<evidence type="ECO:0000256" key="3">
    <source>
        <dbReference type="ARBA" id="ARBA00022801"/>
    </source>
</evidence>
<dbReference type="PRINTS" id="PR00502">
    <property type="entry name" value="NUDIXFAMILY"/>
</dbReference>
<feature type="domain" description="Nudix hydrolase" evidence="5">
    <location>
        <begin position="18"/>
        <end position="148"/>
    </location>
</feature>
<dbReference type="PANTHER" id="PTHR43046:SF16">
    <property type="entry name" value="ADP-RIBOSE PYROPHOSPHATASE YJHB-RELATED"/>
    <property type="match status" value="1"/>
</dbReference>
<dbReference type="PANTHER" id="PTHR43046">
    <property type="entry name" value="GDP-MANNOSE MANNOSYL HYDROLASE"/>
    <property type="match status" value="1"/>
</dbReference>
<dbReference type="InterPro" id="IPR015797">
    <property type="entry name" value="NUDIX_hydrolase-like_dom_sf"/>
</dbReference>
<evidence type="ECO:0000313" key="6">
    <source>
        <dbReference type="EMBL" id="GAA3757565.1"/>
    </source>
</evidence>
<dbReference type="InterPro" id="IPR020476">
    <property type="entry name" value="Nudix_hydrolase"/>
</dbReference>
<protein>
    <recommendedName>
        <fullName evidence="5">Nudix hydrolase domain-containing protein</fullName>
    </recommendedName>
</protein>
<keyword evidence="3 4" id="KW-0378">Hydrolase</keyword>
<dbReference type="PROSITE" id="PS00893">
    <property type="entry name" value="NUDIX_BOX"/>
    <property type="match status" value="1"/>
</dbReference>
<comment type="caution">
    <text evidence="6">The sequence shown here is derived from an EMBL/GenBank/DDBJ whole genome shotgun (WGS) entry which is preliminary data.</text>
</comment>
<dbReference type="PROSITE" id="PS51462">
    <property type="entry name" value="NUDIX"/>
    <property type="match status" value="1"/>
</dbReference>
<keyword evidence="7" id="KW-1185">Reference proteome</keyword>
<comment type="similarity">
    <text evidence="2 4">Belongs to the Nudix hydrolase family.</text>
</comment>
<proteinExistence type="inferred from homology"/>
<dbReference type="CDD" id="cd02883">
    <property type="entry name" value="NUDIX_Hydrolase"/>
    <property type="match status" value="1"/>
</dbReference>
<evidence type="ECO:0000313" key="7">
    <source>
        <dbReference type="Proteomes" id="UP001499884"/>
    </source>
</evidence>
<sequence>MGGRAAVARGYAAAMRTRLRLAAYAVLVSDGRILLSRLVPHLRDRSAAGLWTLPGGGVDPGEDPFDAVVREVGEETGHRARMTALLGVDSLVRDGLHSVRVLYEGEVTGGELRAEPDGSTDLAAWHPLDALPGLPHVELVDAGLRLWRERPPAGHLGQGSPR</sequence>
<evidence type="ECO:0000256" key="1">
    <source>
        <dbReference type="ARBA" id="ARBA00001946"/>
    </source>
</evidence>
<gene>
    <name evidence="6" type="ORF">GCM10023082_60530</name>
</gene>
<dbReference type="SUPFAM" id="SSF55811">
    <property type="entry name" value="Nudix"/>
    <property type="match status" value="1"/>
</dbReference>
<dbReference type="Gene3D" id="3.90.79.10">
    <property type="entry name" value="Nucleoside Triphosphate Pyrophosphohydrolase"/>
    <property type="match status" value="1"/>
</dbReference>
<dbReference type="InterPro" id="IPR000086">
    <property type="entry name" value="NUDIX_hydrolase_dom"/>
</dbReference>
<accession>A0ABP7G807</accession>
<dbReference type="Proteomes" id="UP001499884">
    <property type="component" value="Unassembled WGS sequence"/>
</dbReference>
<organism evidence="6 7">
    <name type="scientific">Streptomyces tremellae</name>
    <dbReference type="NCBI Taxonomy" id="1124239"/>
    <lineage>
        <taxon>Bacteria</taxon>
        <taxon>Bacillati</taxon>
        <taxon>Actinomycetota</taxon>
        <taxon>Actinomycetes</taxon>
        <taxon>Kitasatosporales</taxon>
        <taxon>Streptomycetaceae</taxon>
        <taxon>Streptomyces</taxon>
    </lineage>
</organism>
<dbReference type="InterPro" id="IPR020084">
    <property type="entry name" value="NUDIX_hydrolase_CS"/>
</dbReference>
<name>A0ABP7G807_9ACTN</name>
<evidence type="ECO:0000256" key="4">
    <source>
        <dbReference type="RuleBase" id="RU003476"/>
    </source>
</evidence>
<reference evidence="7" key="1">
    <citation type="journal article" date="2019" name="Int. J. Syst. Evol. Microbiol.">
        <title>The Global Catalogue of Microorganisms (GCM) 10K type strain sequencing project: providing services to taxonomists for standard genome sequencing and annotation.</title>
        <authorList>
            <consortium name="The Broad Institute Genomics Platform"/>
            <consortium name="The Broad Institute Genome Sequencing Center for Infectious Disease"/>
            <person name="Wu L."/>
            <person name="Ma J."/>
        </authorList>
    </citation>
    <scope>NUCLEOTIDE SEQUENCE [LARGE SCALE GENOMIC DNA]</scope>
    <source>
        <strain evidence="7">JCM 30846</strain>
    </source>
</reference>